<dbReference type="InterPro" id="IPR002656">
    <property type="entry name" value="Acyl_transf_3_dom"/>
</dbReference>
<dbReference type="GO" id="GO:0016747">
    <property type="term" value="F:acyltransferase activity, transferring groups other than amino-acyl groups"/>
    <property type="evidence" value="ECO:0007669"/>
    <property type="project" value="InterPro"/>
</dbReference>
<feature type="domain" description="SGNH" evidence="3">
    <location>
        <begin position="421"/>
        <end position="627"/>
    </location>
</feature>
<dbReference type="AlphaFoldDB" id="A0A916NP48"/>
<dbReference type="Proteomes" id="UP000693892">
    <property type="component" value="Unassembled WGS sequence"/>
</dbReference>
<organism evidence="4 5">
    <name type="scientific">Leucobacter soli</name>
    <dbReference type="NCBI Taxonomy" id="2812850"/>
    <lineage>
        <taxon>Bacteria</taxon>
        <taxon>Bacillati</taxon>
        <taxon>Actinomycetota</taxon>
        <taxon>Actinomycetes</taxon>
        <taxon>Micrococcales</taxon>
        <taxon>Microbacteriaceae</taxon>
        <taxon>Leucobacter</taxon>
    </lineage>
</organism>
<feature type="transmembrane region" description="Helical" evidence="1">
    <location>
        <begin position="351"/>
        <end position="374"/>
    </location>
</feature>
<evidence type="ECO:0000313" key="5">
    <source>
        <dbReference type="Proteomes" id="UP000693892"/>
    </source>
</evidence>
<keyword evidence="1" id="KW-1133">Transmembrane helix</keyword>
<sequence>MPAYLNGVQGLRTVAALMVAVYHIWFGRVSGAVDVFFVVAGYFAAKSLMRMAESETFRARVQVMSRYWMRTLRRITPSAVVVIIGTAVASLLFMPHSAWQYAIPHGFASLFHFENWLLIASNADYLQDGMAASPFQQFWALSLQAQFYLLFPLLLFVAVSLAKRRGWGARGTTLAVLALTFAASFAFAIWFTAVDQPAAYFHSLARGWEFMAGAILFLLMTRGLAQKGLAAAMGWVGLIALIGLGATMDVSALFPGWAALIPVTAAILIMISAASRRAPILLSVGPLVWFGNASFAFYLWHWPILVLYRHRFGEQVGLKGGLAILALSAVLAYATTRFVETPVRDWKRIQGSAAATLVATVLMMAPAFAALSYWDQALEREQERAVVLKQAAIDGDEIPDDEIVPAPALARDDVPDFYSMRCHQQYDDPEVKSCVLGDEDGDVTIAVVGGSHSGQWMDLVLRTAQEVGAKVTPYIKLRCGFADMELMPEVRDPSCIPWSAEVLQRLIDDRPDLVVVLATLQDDGRDEVPEGYAAYFEELAEHGIPMVGIRDNPRFDFDVPDCVERDGADACALPRSDFYEDDAEFDFSDFGDFTFVDIARDACPEATCEAVQGNVLVYRDKHHFTNTWVLRNGGAVADAITGWFAQGRR</sequence>
<dbReference type="GO" id="GO:0009103">
    <property type="term" value="P:lipopolysaccharide biosynthetic process"/>
    <property type="evidence" value="ECO:0007669"/>
    <property type="project" value="TreeGrafter"/>
</dbReference>
<feature type="transmembrane region" description="Helical" evidence="1">
    <location>
        <begin position="199"/>
        <end position="221"/>
    </location>
</feature>
<dbReference type="GO" id="GO:0016020">
    <property type="term" value="C:membrane"/>
    <property type="evidence" value="ECO:0007669"/>
    <property type="project" value="TreeGrafter"/>
</dbReference>
<dbReference type="Pfam" id="PF19040">
    <property type="entry name" value="SGNH"/>
    <property type="match status" value="1"/>
</dbReference>
<feature type="transmembrane region" description="Helical" evidence="1">
    <location>
        <begin position="174"/>
        <end position="193"/>
    </location>
</feature>
<reference evidence="4" key="1">
    <citation type="submission" date="2021-06" db="EMBL/GenBank/DDBJ databases">
        <authorList>
            <person name="Criscuolo A."/>
        </authorList>
    </citation>
    <scope>NUCLEOTIDE SEQUENCE</scope>
    <source>
        <strain evidence="4">CIP111803</strain>
    </source>
</reference>
<feature type="transmembrane region" description="Helical" evidence="1">
    <location>
        <begin position="75"/>
        <end position="94"/>
    </location>
</feature>
<feature type="domain" description="Acyltransferase 3" evidence="2">
    <location>
        <begin position="7"/>
        <end position="333"/>
    </location>
</feature>
<accession>A0A916NP48</accession>
<dbReference type="EMBL" id="CAJVAP010000026">
    <property type="protein sequence ID" value="CAG7617156.1"/>
    <property type="molecule type" value="Genomic_DNA"/>
</dbReference>
<name>A0A916NP48_9MICO</name>
<feature type="transmembrane region" description="Helical" evidence="1">
    <location>
        <begin position="138"/>
        <end position="162"/>
    </location>
</feature>
<protein>
    <recommendedName>
        <fullName evidence="6">Acyltransferase</fullName>
    </recommendedName>
</protein>
<dbReference type="InterPro" id="IPR043968">
    <property type="entry name" value="SGNH"/>
</dbReference>
<keyword evidence="5" id="KW-1185">Reference proteome</keyword>
<feature type="transmembrane region" description="Helical" evidence="1">
    <location>
        <begin position="20"/>
        <end position="45"/>
    </location>
</feature>
<feature type="transmembrane region" description="Helical" evidence="1">
    <location>
        <begin position="280"/>
        <end position="300"/>
    </location>
</feature>
<evidence type="ECO:0008006" key="6">
    <source>
        <dbReference type="Google" id="ProtNLM"/>
    </source>
</evidence>
<feature type="transmembrane region" description="Helical" evidence="1">
    <location>
        <begin position="320"/>
        <end position="339"/>
    </location>
</feature>
<dbReference type="InterPro" id="IPR050879">
    <property type="entry name" value="Acyltransferase_3"/>
</dbReference>
<feature type="transmembrane region" description="Helical" evidence="1">
    <location>
        <begin position="254"/>
        <end position="273"/>
    </location>
</feature>
<evidence type="ECO:0000259" key="3">
    <source>
        <dbReference type="Pfam" id="PF19040"/>
    </source>
</evidence>
<comment type="caution">
    <text evidence="4">The sequence shown here is derived from an EMBL/GenBank/DDBJ whole genome shotgun (WGS) entry which is preliminary data.</text>
</comment>
<dbReference type="Pfam" id="PF01757">
    <property type="entry name" value="Acyl_transf_3"/>
    <property type="match status" value="1"/>
</dbReference>
<keyword evidence="1" id="KW-0472">Membrane</keyword>
<feature type="transmembrane region" description="Helical" evidence="1">
    <location>
        <begin position="228"/>
        <end position="248"/>
    </location>
</feature>
<keyword evidence="1" id="KW-0812">Transmembrane</keyword>
<dbReference type="PANTHER" id="PTHR23028:SF53">
    <property type="entry name" value="ACYL_TRANSF_3 DOMAIN-CONTAINING PROTEIN"/>
    <property type="match status" value="1"/>
</dbReference>
<evidence type="ECO:0000259" key="2">
    <source>
        <dbReference type="Pfam" id="PF01757"/>
    </source>
</evidence>
<evidence type="ECO:0000313" key="4">
    <source>
        <dbReference type="EMBL" id="CAG7617156.1"/>
    </source>
</evidence>
<dbReference type="PANTHER" id="PTHR23028">
    <property type="entry name" value="ACETYLTRANSFERASE"/>
    <property type="match status" value="1"/>
</dbReference>
<gene>
    <name evidence="4" type="ORF">LEUCIP111803_02070</name>
</gene>
<evidence type="ECO:0000256" key="1">
    <source>
        <dbReference type="SAM" id="Phobius"/>
    </source>
</evidence>
<proteinExistence type="predicted"/>